<comment type="catalytic activity">
    <reaction evidence="9">
        <text>4-CDP-2-C-methyl-D-erythritol + ATP = 4-CDP-2-C-methyl-D-erythritol 2-phosphate + ADP + H(+)</text>
        <dbReference type="Rhea" id="RHEA:18437"/>
        <dbReference type="ChEBI" id="CHEBI:15378"/>
        <dbReference type="ChEBI" id="CHEBI:30616"/>
        <dbReference type="ChEBI" id="CHEBI:57823"/>
        <dbReference type="ChEBI" id="CHEBI:57919"/>
        <dbReference type="ChEBI" id="CHEBI:456216"/>
        <dbReference type="EC" id="2.7.1.148"/>
    </reaction>
</comment>
<evidence type="ECO:0000256" key="7">
    <source>
        <dbReference type="ARBA" id="ARBA00022840"/>
    </source>
</evidence>
<keyword evidence="13" id="KW-1185">Reference proteome</keyword>
<dbReference type="Gene3D" id="3.30.70.890">
    <property type="entry name" value="GHMP kinase, C-terminal domain"/>
    <property type="match status" value="1"/>
</dbReference>
<dbReference type="HAMAP" id="MF_00061">
    <property type="entry name" value="IspE"/>
    <property type="match status" value="1"/>
</dbReference>
<dbReference type="RefSeq" id="WP_083048221.1">
    <property type="nucleotide sequence ID" value="NZ_MWQY01000003.1"/>
</dbReference>
<dbReference type="GO" id="GO:0019288">
    <property type="term" value="P:isopentenyl diphosphate biosynthetic process, methylerythritol 4-phosphate pathway"/>
    <property type="evidence" value="ECO:0007669"/>
    <property type="project" value="UniProtKB-UniRule"/>
</dbReference>
<evidence type="ECO:0000256" key="3">
    <source>
        <dbReference type="ARBA" id="ARBA00017473"/>
    </source>
</evidence>
<gene>
    <name evidence="9" type="primary">ispE</name>
    <name evidence="12" type="ORF">B4O97_03075</name>
</gene>
<sequence length="296" mass="32484">MMRAVTLQSPAKVNLHLEIGDRRNDGFHDLCSLFQIVSLADTITVRSLKDSNNTCSIHGRFSCVSEDNLICRAYRLFSERYGLKTSVEVTVEKRIPEGAGLGGGSSNAATMLKSLRDLFSVPVDNAELARISAELGSDVPFFCRSPLALVTGRGEKVLPLNKPRTLPLVLVLPDFPVSTADAYRWLDEKRGGDYPMLSAGSDYASLYERTPDKWTFFNSFTPVLRERYPLIGQLIDTLLSSQALYANVSGSGSAIFGVFTDEAAARRAALVLKGKKNLKQVLTIETLAIFPDSILQ</sequence>
<evidence type="ECO:0000259" key="11">
    <source>
        <dbReference type="Pfam" id="PF08544"/>
    </source>
</evidence>
<dbReference type="InterPro" id="IPR006204">
    <property type="entry name" value="GHMP_kinase_N_dom"/>
</dbReference>
<comment type="caution">
    <text evidence="12">The sequence shown here is derived from an EMBL/GenBank/DDBJ whole genome shotgun (WGS) entry which is preliminary data.</text>
</comment>
<dbReference type="InterPro" id="IPR036554">
    <property type="entry name" value="GHMP_kinase_C_sf"/>
</dbReference>
<dbReference type="InterPro" id="IPR020568">
    <property type="entry name" value="Ribosomal_Su5_D2-typ_SF"/>
</dbReference>
<dbReference type="STRING" id="1963862.B4O97_03075"/>
<feature type="domain" description="GHMP kinase C-terminal" evidence="11">
    <location>
        <begin position="220"/>
        <end position="272"/>
    </location>
</feature>
<dbReference type="AlphaFoldDB" id="A0A1Y1S181"/>
<comment type="function">
    <text evidence="9">Catalyzes the phosphorylation of the position 2 hydroxy group of 4-diphosphocytidyl-2C-methyl-D-erythritol.</text>
</comment>
<dbReference type="GO" id="GO:0005524">
    <property type="term" value="F:ATP binding"/>
    <property type="evidence" value="ECO:0007669"/>
    <property type="project" value="UniProtKB-UniRule"/>
</dbReference>
<evidence type="ECO:0000256" key="6">
    <source>
        <dbReference type="ARBA" id="ARBA00022777"/>
    </source>
</evidence>
<protein>
    <recommendedName>
        <fullName evidence="3 9">4-diphosphocytidyl-2-C-methyl-D-erythritol kinase</fullName>
        <shortName evidence="9">CMK</shortName>
        <ecNumber evidence="2 9">2.7.1.148</ecNumber>
    </recommendedName>
    <alternativeName>
        <fullName evidence="8 9">4-(cytidine-5'-diphospho)-2-C-methyl-D-erythritol kinase</fullName>
    </alternativeName>
</protein>
<dbReference type="InterPro" id="IPR014721">
    <property type="entry name" value="Ribsml_uS5_D2-typ_fold_subgr"/>
</dbReference>
<dbReference type="PANTHER" id="PTHR43527:SF2">
    <property type="entry name" value="4-DIPHOSPHOCYTIDYL-2-C-METHYL-D-ERYTHRITOL KINASE, CHLOROPLASTIC"/>
    <property type="match status" value="1"/>
</dbReference>
<dbReference type="SUPFAM" id="SSF55060">
    <property type="entry name" value="GHMP Kinase, C-terminal domain"/>
    <property type="match status" value="1"/>
</dbReference>
<dbReference type="UniPathway" id="UPA00056">
    <property type="reaction ID" value="UER00094"/>
</dbReference>
<evidence type="ECO:0000256" key="4">
    <source>
        <dbReference type="ARBA" id="ARBA00022679"/>
    </source>
</evidence>
<evidence type="ECO:0000256" key="5">
    <source>
        <dbReference type="ARBA" id="ARBA00022741"/>
    </source>
</evidence>
<proteinExistence type="inferred from homology"/>
<comment type="pathway">
    <text evidence="9">Isoprenoid biosynthesis; isopentenyl diphosphate biosynthesis via DXP pathway; isopentenyl diphosphate from 1-deoxy-D-xylulose 5-phosphate: step 3/6.</text>
</comment>
<dbReference type="PANTHER" id="PTHR43527">
    <property type="entry name" value="4-DIPHOSPHOCYTIDYL-2-C-METHYL-D-ERYTHRITOL KINASE, CHLOROPLASTIC"/>
    <property type="match status" value="1"/>
</dbReference>
<dbReference type="GO" id="GO:0016114">
    <property type="term" value="P:terpenoid biosynthetic process"/>
    <property type="evidence" value="ECO:0007669"/>
    <property type="project" value="UniProtKB-UniRule"/>
</dbReference>
<dbReference type="EMBL" id="MWQY01000003">
    <property type="protein sequence ID" value="ORC37187.1"/>
    <property type="molecule type" value="Genomic_DNA"/>
</dbReference>
<dbReference type="InterPro" id="IPR004424">
    <property type="entry name" value="IspE"/>
</dbReference>
<feature type="domain" description="GHMP kinase N-terminal" evidence="10">
    <location>
        <begin position="68"/>
        <end position="143"/>
    </location>
</feature>
<evidence type="ECO:0000256" key="1">
    <source>
        <dbReference type="ARBA" id="ARBA00009684"/>
    </source>
</evidence>
<evidence type="ECO:0000259" key="10">
    <source>
        <dbReference type="Pfam" id="PF00288"/>
    </source>
</evidence>
<dbReference type="Gene3D" id="3.30.230.10">
    <property type="match status" value="1"/>
</dbReference>
<evidence type="ECO:0000256" key="2">
    <source>
        <dbReference type="ARBA" id="ARBA00012052"/>
    </source>
</evidence>
<dbReference type="OrthoDB" id="9809438at2"/>
<feature type="binding site" evidence="9">
    <location>
        <begin position="96"/>
        <end position="106"/>
    </location>
    <ligand>
        <name>ATP</name>
        <dbReference type="ChEBI" id="CHEBI:30616"/>
    </ligand>
</feature>
<feature type="active site" evidence="9">
    <location>
        <position position="138"/>
    </location>
</feature>
<dbReference type="SUPFAM" id="SSF54211">
    <property type="entry name" value="Ribosomal protein S5 domain 2-like"/>
    <property type="match status" value="1"/>
</dbReference>
<evidence type="ECO:0000256" key="8">
    <source>
        <dbReference type="ARBA" id="ARBA00032554"/>
    </source>
</evidence>
<evidence type="ECO:0000313" key="13">
    <source>
        <dbReference type="Proteomes" id="UP000192343"/>
    </source>
</evidence>
<dbReference type="InterPro" id="IPR013750">
    <property type="entry name" value="GHMP_kinase_C_dom"/>
</dbReference>
<keyword evidence="6 9" id="KW-0418">Kinase</keyword>
<accession>A0A1Y1S181</accession>
<comment type="similarity">
    <text evidence="1 9">Belongs to the GHMP kinase family. IspE subfamily.</text>
</comment>
<dbReference type="Pfam" id="PF00288">
    <property type="entry name" value="GHMP_kinases_N"/>
    <property type="match status" value="1"/>
</dbReference>
<dbReference type="Pfam" id="PF08544">
    <property type="entry name" value="GHMP_kinases_C"/>
    <property type="match status" value="1"/>
</dbReference>
<name>A0A1Y1S181_9SPIO</name>
<dbReference type="PIRSF" id="PIRSF010376">
    <property type="entry name" value="IspE"/>
    <property type="match status" value="1"/>
</dbReference>
<dbReference type="EC" id="2.7.1.148" evidence="2 9"/>
<reference evidence="12 13" key="1">
    <citation type="submission" date="2017-03" db="EMBL/GenBank/DDBJ databases">
        <title>Draft Genome sequence of Marispirochaeta sp. strain JC444.</title>
        <authorList>
            <person name="Shivani Y."/>
            <person name="Subhash Y."/>
            <person name="Sasikala C."/>
            <person name="Ramana C."/>
        </authorList>
    </citation>
    <scope>NUCLEOTIDE SEQUENCE [LARGE SCALE GENOMIC DNA]</scope>
    <source>
        <strain evidence="12 13">JC444</strain>
    </source>
</reference>
<evidence type="ECO:0000313" key="12">
    <source>
        <dbReference type="EMBL" id="ORC37187.1"/>
    </source>
</evidence>
<organism evidence="12 13">
    <name type="scientific">Marispirochaeta aestuarii</name>
    <dbReference type="NCBI Taxonomy" id="1963862"/>
    <lineage>
        <taxon>Bacteria</taxon>
        <taxon>Pseudomonadati</taxon>
        <taxon>Spirochaetota</taxon>
        <taxon>Spirochaetia</taxon>
        <taxon>Spirochaetales</taxon>
        <taxon>Spirochaetaceae</taxon>
        <taxon>Marispirochaeta</taxon>
    </lineage>
</organism>
<dbReference type="Proteomes" id="UP000192343">
    <property type="component" value="Unassembled WGS sequence"/>
</dbReference>
<evidence type="ECO:0000256" key="9">
    <source>
        <dbReference type="HAMAP-Rule" id="MF_00061"/>
    </source>
</evidence>
<keyword evidence="7 9" id="KW-0067">ATP-binding</keyword>
<dbReference type="NCBIfam" id="TIGR00154">
    <property type="entry name" value="ispE"/>
    <property type="match status" value="1"/>
</dbReference>
<keyword evidence="9" id="KW-0414">Isoprene biosynthesis</keyword>
<keyword evidence="4 9" id="KW-0808">Transferase</keyword>
<keyword evidence="5 9" id="KW-0547">Nucleotide-binding</keyword>
<feature type="active site" evidence="9">
    <location>
        <position position="12"/>
    </location>
</feature>
<dbReference type="GO" id="GO:0050515">
    <property type="term" value="F:4-(cytidine 5'-diphospho)-2-C-methyl-D-erythritol kinase activity"/>
    <property type="evidence" value="ECO:0007669"/>
    <property type="project" value="UniProtKB-UniRule"/>
</dbReference>